<dbReference type="InterPro" id="IPR003817">
    <property type="entry name" value="PS_Dcarbxylase"/>
</dbReference>
<dbReference type="EMBL" id="JAEPRJ010000001">
    <property type="protein sequence ID" value="MBK5897511.1"/>
    <property type="molecule type" value="Genomic_DNA"/>
</dbReference>
<evidence type="ECO:0000256" key="3">
    <source>
        <dbReference type="ARBA" id="ARBA00023239"/>
    </source>
</evidence>
<dbReference type="RefSeq" id="WP_208428988.1">
    <property type="nucleotide sequence ID" value="NZ_JAEPRJ010000001.1"/>
</dbReference>
<evidence type="ECO:0000256" key="4">
    <source>
        <dbReference type="ARBA" id="ARBA00023317"/>
    </source>
</evidence>
<keyword evidence="4" id="KW-0670">Pyruvate</keyword>
<evidence type="ECO:0000256" key="1">
    <source>
        <dbReference type="ARBA" id="ARBA00022793"/>
    </source>
</evidence>
<dbReference type="Proteomes" id="UP000604730">
    <property type="component" value="Unassembled WGS sequence"/>
</dbReference>
<keyword evidence="1" id="KW-0210">Decarboxylase</keyword>
<dbReference type="Pfam" id="PF02666">
    <property type="entry name" value="PS_Dcarbxylase"/>
    <property type="match status" value="1"/>
</dbReference>
<sequence length="279" mass="31600">MREDYSVRFLYGTAAGRALLKLLTRPVVSDIGGKFLDSPPSRLLIPGFIKKNNISLEGIEVPARGFYSFNEFFKRRKKAVKFDKNQNHFINPCDGYLSVVELREDSSFKIKNSRYNLVSLLKDNVLAKEFAGGYALIYRLTPKHYHRYIFSDDGVVVRTKRIEGILHCVRPVALSVYPVFSENTREYAVVNTDNFGKIIQMEIGALMVGKISNHKLKGRIAKGLEKGCFEFGGSTIVVFVKKDEIEFNPYILKKLRKYAEISVTLGEVVAVKKNGGKVE</sequence>
<proteinExistence type="predicted"/>
<keyword evidence="2" id="KW-0865">Zymogen</keyword>
<dbReference type="PANTHER" id="PTHR10067">
    <property type="entry name" value="PHOSPHATIDYLSERINE DECARBOXYLASE"/>
    <property type="match status" value="1"/>
</dbReference>
<name>A0ABS1J042_9FIRM</name>
<gene>
    <name evidence="5" type="ORF">JJN12_06930</name>
</gene>
<reference evidence="5 6" key="1">
    <citation type="submission" date="2021-01" db="EMBL/GenBank/DDBJ databases">
        <title>Isolation and description of Catonella massiliensis sp. nov., a novel Catonella species, isolated from a stable periodontitis subject.</title>
        <authorList>
            <person name="Antezack A."/>
            <person name="Boxberger M."/>
            <person name="La Scola B."/>
            <person name="Monnet-Corti V."/>
        </authorList>
    </citation>
    <scope>NUCLEOTIDE SEQUENCE [LARGE SCALE GENOMIC DNA]</scope>
    <source>
        <strain evidence="5 6">Marseille-Q4567</strain>
    </source>
</reference>
<keyword evidence="3" id="KW-0456">Lyase</keyword>
<comment type="caution">
    <text evidence="5">The sequence shown here is derived from an EMBL/GenBank/DDBJ whole genome shotgun (WGS) entry which is preliminary data.</text>
</comment>
<accession>A0ABS1J042</accession>
<organism evidence="5 6">
    <name type="scientific">Catonella massiliensis</name>
    <dbReference type="NCBI Taxonomy" id="2799636"/>
    <lineage>
        <taxon>Bacteria</taxon>
        <taxon>Bacillati</taxon>
        <taxon>Bacillota</taxon>
        <taxon>Clostridia</taxon>
        <taxon>Lachnospirales</taxon>
        <taxon>Lachnospiraceae</taxon>
        <taxon>Catonella</taxon>
    </lineage>
</organism>
<keyword evidence="6" id="KW-1185">Reference proteome</keyword>
<evidence type="ECO:0000313" key="5">
    <source>
        <dbReference type="EMBL" id="MBK5897511.1"/>
    </source>
</evidence>
<dbReference type="PANTHER" id="PTHR10067:SF17">
    <property type="entry name" value="PHOSPHATIDYLSERINE DECARBOXYLASE PROENZYME 2"/>
    <property type="match status" value="1"/>
</dbReference>
<evidence type="ECO:0000313" key="6">
    <source>
        <dbReference type="Proteomes" id="UP000604730"/>
    </source>
</evidence>
<evidence type="ECO:0000256" key="2">
    <source>
        <dbReference type="ARBA" id="ARBA00023145"/>
    </source>
</evidence>
<protein>
    <submittedName>
        <fullName evidence="5">Phosphatidylserine decarboxylase</fullName>
    </submittedName>
</protein>